<protein>
    <submittedName>
        <fullName evidence="4">GNAT family N-acetyltransferase</fullName>
    </submittedName>
</protein>
<gene>
    <name evidence="4" type="ORF">F8A88_02275</name>
</gene>
<dbReference type="GO" id="GO:0005737">
    <property type="term" value="C:cytoplasm"/>
    <property type="evidence" value="ECO:0007669"/>
    <property type="project" value="TreeGrafter"/>
</dbReference>
<evidence type="ECO:0000256" key="1">
    <source>
        <dbReference type="ARBA" id="ARBA00022679"/>
    </source>
</evidence>
<dbReference type="OrthoDB" id="9775804at2"/>
<dbReference type="InterPro" id="IPR045039">
    <property type="entry name" value="NSI-like"/>
</dbReference>
<keyword evidence="2" id="KW-0012">Acyltransferase</keyword>
<sequence length="146" mass="16513">MNHAPANDITLRFDCSGVDWEQACTIFERAPLGTRKPDRLRTTFENSALVCFAWHGGRTVGLARALSDHVVQSVIYDLCMLPEYQGSGLGTRMMRAMLDRLETPNVQLHSVPGKEGFYERLGFCVMRTAMLLSADPEDMRRKGYIR</sequence>
<dbReference type="RefSeq" id="WP_151149444.1">
    <property type="nucleotide sequence ID" value="NZ_WAIE01000001.1"/>
</dbReference>
<dbReference type="PROSITE" id="PS51186">
    <property type="entry name" value="GNAT"/>
    <property type="match status" value="1"/>
</dbReference>
<evidence type="ECO:0000256" key="2">
    <source>
        <dbReference type="ARBA" id="ARBA00023315"/>
    </source>
</evidence>
<dbReference type="PANTHER" id="PTHR43626">
    <property type="entry name" value="ACYL-COA N-ACYLTRANSFERASE"/>
    <property type="match status" value="1"/>
</dbReference>
<feature type="domain" description="N-acetyltransferase" evidence="3">
    <location>
        <begin position="9"/>
        <end position="144"/>
    </location>
</feature>
<dbReference type="PANTHER" id="PTHR43626:SF4">
    <property type="entry name" value="GCN5-RELATED N-ACETYLTRANSFERASE 2, CHLOROPLASTIC"/>
    <property type="match status" value="1"/>
</dbReference>
<dbReference type="GO" id="GO:0008080">
    <property type="term" value="F:N-acetyltransferase activity"/>
    <property type="evidence" value="ECO:0007669"/>
    <property type="project" value="InterPro"/>
</dbReference>
<dbReference type="Gene3D" id="3.40.630.30">
    <property type="match status" value="1"/>
</dbReference>
<keyword evidence="5" id="KW-1185">Reference proteome</keyword>
<dbReference type="Pfam" id="PF13673">
    <property type="entry name" value="Acetyltransf_10"/>
    <property type="match status" value="1"/>
</dbReference>
<accession>A0A6N6N4M5</accession>
<evidence type="ECO:0000259" key="3">
    <source>
        <dbReference type="PROSITE" id="PS51186"/>
    </source>
</evidence>
<reference evidence="4 5" key="1">
    <citation type="journal article" date="2017" name="Int. J. Syst. Evol. Microbiol.">
        <title>Desulfovibrio senegalensis sp. nov., a mesophilic sulfate reducer isolated from marine sediment.</title>
        <authorList>
            <person name="Thioye A."/>
            <person name="Gam Z.B.A."/>
            <person name="Mbengue M."/>
            <person name="Cayol J.L."/>
            <person name="Joseph-Bartoli M."/>
            <person name="Toure-Kane C."/>
            <person name="Labat M."/>
        </authorList>
    </citation>
    <scope>NUCLEOTIDE SEQUENCE [LARGE SCALE GENOMIC DNA]</scope>
    <source>
        <strain evidence="4 5">DSM 101509</strain>
    </source>
</reference>
<proteinExistence type="predicted"/>
<organism evidence="4 5">
    <name type="scientific">Pseudodesulfovibrio senegalensis</name>
    <dbReference type="NCBI Taxonomy" id="1721087"/>
    <lineage>
        <taxon>Bacteria</taxon>
        <taxon>Pseudomonadati</taxon>
        <taxon>Thermodesulfobacteriota</taxon>
        <taxon>Desulfovibrionia</taxon>
        <taxon>Desulfovibrionales</taxon>
        <taxon>Desulfovibrionaceae</taxon>
    </lineage>
</organism>
<name>A0A6N6N4M5_9BACT</name>
<dbReference type="InterPro" id="IPR000182">
    <property type="entry name" value="GNAT_dom"/>
</dbReference>
<evidence type="ECO:0000313" key="4">
    <source>
        <dbReference type="EMBL" id="KAB1443112.1"/>
    </source>
</evidence>
<evidence type="ECO:0000313" key="5">
    <source>
        <dbReference type="Proteomes" id="UP000438699"/>
    </source>
</evidence>
<dbReference type="SUPFAM" id="SSF55729">
    <property type="entry name" value="Acyl-CoA N-acyltransferases (Nat)"/>
    <property type="match status" value="1"/>
</dbReference>
<keyword evidence="1 4" id="KW-0808">Transferase</keyword>
<dbReference type="CDD" id="cd04301">
    <property type="entry name" value="NAT_SF"/>
    <property type="match status" value="1"/>
</dbReference>
<dbReference type="InterPro" id="IPR016181">
    <property type="entry name" value="Acyl_CoA_acyltransferase"/>
</dbReference>
<dbReference type="AlphaFoldDB" id="A0A6N6N4M5"/>
<comment type="caution">
    <text evidence="4">The sequence shown here is derived from an EMBL/GenBank/DDBJ whole genome shotgun (WGS) entry which is preliminary data.</text>
</comment>
<dbReference type="EMBL" id="WAIE01000001">
    <property type="protein sequence ID" value="KAB1443112.1"/>
    <property type="molecule type" value="Genomic_DNA"/>
</dbReference>
<dbReference type="Proteomes" id="UP000438699">
    <property type="component" value="Unassembled WGS sequence"/>
</dbReference>